<name>A0ABN3VRI5_9ACTN</name>
<dbReference type="Pfam" id="PF13193">
    <property type="entry name" value="AMP-binding_C"/>
    <property type="match status" value="1"/>
</dbReference>
<dbReference type="InterPro" id="IPR025110">
    <property type="entry name" value="AMP-bd_C"/>
</dbReference>
<evidence type="ECO:0000313" key="4">
    <source>
        <dbReference type="Proteomes" id="UP001500831"/>
    </source>
</evidence>
<keyword evidence="4" id="KW-1185">Reference proteome</keyword>
<protein>
    <submittedName>
        <fullName evidence="3">Class I adenylate-forming enzyme family protein</fullName>
    </submittedName>
</protein>
<dbReference type="PANTHER" id="PTHR43767:SF1">
    <property type="entry name" value="NONRIBOSOMAL PEPTIDE SYNTHASE PES1 (EUROFUNG)-RELATED"/>
    <property type="match status" value="1"/>
</dbReference>
<dbReference type="EMBL" id="BAAAVI010000006">
    <property type="protein sequence ID" value="GAA2853767.1"/>
    <property type="molecule type" value="Genomic_DNA"/>
</dbReference>
<evidence type="ECO:0000259" key="2">
    <source>
        <dbReference type="Pfam" id="PF13193"/>
    </source>
</evidence>
<dbReference type="InterPro" id="IPR020845">
    <property type="entry name" value="AMP-binding_CS"/>
</dbReference>
<dbReference type="Gene3D" id="3.40.50.12780">
    <property type="entry name" value="N-terminal domain of ligase-like"/>
    <property type="match status" value="1"/>
</dbReference>
<dbReference type="Pfam" id="PF00501">
    <property type="entry name" value="AMP-binding"/>
    <property type="match status" value="1"/>
</dbReference>
<dbReference type="InterPro" id="IPR050237">
    <property type="entry name" value="ATP-dep_AMP-bd_enzyme"/>
</dbReference>
<dbReference type="Proteomes" id="UP001500831">
    <property type="component" value="Unassembled WGS sequence"/>
</dbReference>
<comment type="caution">
    <text evidence="3">The sequence shown here is derived from an EMBL/GenBank/DDBJ whole genome shotgun (WGS) entry which is preliminary data.</text>
</comment>
<evidence type="ECO:0000259" key="1">
    <source>
        <dbReference type="Pfam" id="PF00501"/>
    </source>
</evidence>
<dbReference type="PROSITE" id="PS00455">
    <property type="entry name" value="AMP_BINDING"/>
    <property type="match status" value="1"/>
</dbReference>
<dbReference type="SUPFAM" id="SSF56801">
    <property type="entry name" value="Acetyl-CoA synthetase-like"/>
    <property type="match status" value="1"/>
</dbReference>
<dbReference type="Gene3D" id="3.30.300.30">
    <property type="match status" value="1"/>
</dbReference>
<dbReference type="InterPro" id="IPR000873">
    <property type="entry name" value="AMP-dep_synth/lig_dom"/>
</dbReference>
<feature type="domain" description="AMP-dependent synthetase/ligase" evidence="1">
    <location>
        <begin position="13"/>
        <end position="359"/>
    </location>
</feature>
<dbReference type="RefSeq" id="WP_344968578.1">
    <property type="nucleotide sequence ID" value="NZ_BAAAVI010000006.1"/>
</dbReference>
<organism evidence="3 4">
    <name type="scientific">Streptosporangium fragile</name>
    <dbReference type="NCBI Taxonomy" id="46186"/>
    <lineage>
        <taxon>Bacteria</taxon>
        <taxon>Bacillati</taxon>
        <taxon>Actinomycetota</taxon>
        <taxon>Actinomycetes</taxon>
        <taxon>Streptosporangiales</taxon>
        <taxon>Streptosporangiaceae</taxon>
        <taxon>Streptosporangium</taxon>
    </lineage>
</organism>
<dbReference type="InterPro" id="IPR042099">
    <property type="entry name" value="ANL_N_sf"/>
</dbReference>
<dbReference type="PANTHER" id="PTHR43767">
    <property type="entry name" value="LONG-CHAIN-FATTY-ACID--COA LIGASE"/>
    <property type="match status" value="1"/>
</dbReference>
<reference evidence="3 4" key="1">
    <citation type="journal article" date="2019" name="Int. J. Syst. Evol. Microbiol.">
        <title>The Global Catalogue of Microorganisms (GCM) 10K type strain sequencing project: providing services to taxonomists for standard genome sequencing and annotation.</title>
        <authorList>
            <consortium name="The Broad Institute Genomics Platform"/>
            <consortium name="The Broad Institute Genome Sequencing Center for Infectious Disease"/>
            <person name="Wu L."/>
            <person name="Ma J."/>
        </authorList>
    </citation>
    <scope>NUCLEOTIDE SEQUENCE [LARGE SCALE GENOMIC DNA]</scope>
    <source>
        <strain evidence="3 4">JCM 6242</strain>
    </source>
</reference>
<feature type="domain" description="AMP-binding enzyme C-terminal" evidence="2">
    <location>
        <begin position="408"/>
        <end position="480"/>
    </location>
</feature>
<accession>A0ABN3VRI5</accession>
<dbReference type="InterPro" id="IPR045851">
    <property type="entry name" value="AMP-bd_C_sf"/>
</dbReference>
<gene>
    <name evidence="3" type="ORF">GCM10010517_11650</name>
</gene>
<proteinExistence type="predicted"/>
<sequence>MVNLTVPQLLGDRARTDPGGVALIVHGSEPLTYGRWHERSTALANGLVARGVTGGDRVGLVFGAADWTDYAVAFCGVLAAGAAAVPLSDRLAPADLRLMLDDCGASGIVHAAGLALPGTGPGIGWTATVDGLGAGAYAETSYETADPPVPELGDLAQILYTSGTTGRPKGVAATHANLTHGCGARRRPFAHSEHLVHAFPIGTNAGQTMLINALDAHPAVVTLPRFTPGRFAALIESYRAGTVFLVPAMAIELINAGVADRHDLSSVLLLGSAAAPLPSAVARSLTEVFPRATITNYYTSTEAAPAQTIMMFDPDRPGSVGRAVAGGRVRVATAEGEPLPPGETGEVWMRSPAAPRAYYGDPDSATFRDGWVRMGDLGYLDDEGYLHLVDRESDVVKSGAHKVSTLHVEEAVHHHPAVIEAAAFGVPHPVLGTVITVALATREPLAPQELRVFLKDHLAPHELPAHVVAVDALPRNSGGKVDKRALRRAVENAR</sequence>
<evidence type="ECO:0000313" key="3">
    <source>
        <dbReference type="EMBL" id="GAA2853767.1"/>
    </source>
</evidence>